<evidence type="ECO:0000256" key="1">
    <source>
        <dbReference type="SAM" id="MobiDB-lite"/>
    </source>
</evidence>
<dbReference type="KEGG" id="lpav:PLANPX_1808"/>
<dbReference type="Gene3D" id="3.40.50.1820">
    <property type="entry name" value="alpha/beta hydrolase"/>
    <property type="match status" value="1"/>
</dbReference>
<dbReference type="InterPro" id="IPR029058">
    <property type="entry name" value="AB_hydrolase_fold"/>
</dbReference>
<evidence type="ECO:0000313" key="3">
    <source>
        <dbReference type="EMBL" id="BBO32196.1"/>
    </source>
</evidence>
<keyword evidence="4" id="KW-1185">Reference proteome</keyword>
<dbReference type="SUPFAM" id="SSF53474">
    <property type="entry name" value="alpha/beta-Hydrolases"/>
    <property type="match status" value="1"/>
</dbReference>
<name>A0A5K7XCT5_9BACT</name>
<organism evidence="3 4">
    <name type="scientific">Lacipirellula parvula</name>
    <dbReference type="NCBI Taxonomy" id="2650471"/>
    <lineage>
        <taxon>Bacteria</taxon>
        <taxon>Pseudomonadati</taxon>
        <taxon>Planctomycetota</taxon>
        <taxon>Planctomycetia</taxon>
        <taxon>Pirellulales</taxon>
        <taxon>Lacipirellulaceae</taxon>
        <taxon>Lacipirellula</taxon>
    </lineage>
</organism>
<dbReference type="AlphaFoldDB" id="A0A5K7XCT5"/>
<proteinExistence type="predicted"/>
<sequence length="373" mass="40432">MLRRGVLPFAMAMPLACAAGNSAFAMNHPDALKQGGGIIAASASPTRGFPNASLRRQQEEDQDQIFLINTRAIGTRCEGDAMCSGLVCETHAGLGGPYGWESLSWEQLSAELAKPTPTIIYIHGNRVDCGYSKSHGLAMYRSLANRRQDDGPIRFIIWSWPSSQIRGQVRDYQVKAARTKQVGWQLAWAIDQLPAETPLAVIGYSYGARVATGALHLLAGGRLGSLELNERLHPERPPVRAALVAAALDANWIRPGGYHGRALEQIDELLLVNNHLDPAMRFYHLAMESGARPLGFGGTGGLGQFATRVRSVDVTNSVGRHHAIEEYLSSSSRVTRVLEQVAQFPPQHPQEPVLADAEMSDAEASETEVALAP</sequence>
<feature type="signal peptide" evidence="2">
    <location>
        <begin position="1"/>
        <end position="18"/>
    </location>
</feature>
<protein>
    <submittedName>
        <fullName evidence="3">Uncharacterized protein</fullName>
    </submittedName>
</protein>
<reference evidence="4" key="1">
    <citation type="submission" date="2019-10" db="EMBL/GenBank/DDBJ databases">
        <title>Lacipirellula parvula gen. nov., sp. nov., representing a lineage of planctomycetes widespread in freshwater anoxic habitats, and description of the family Lacipirellulaceae.</title>
        <authorList>
            <person name="Dedysh S.N."/>
            <person name="Kulichevskaya I.S."/>
            <person name="Beletsky A.V."/>
            <person name="Rakitin A.L."/>
            <person name="Mardanov A.V."/>
            <person name="Ivanova A.A."/>
            <person name="Saltykova V.X."/>
            <person name="Rijpstra W.I.C."/>
            <person name="Sinninghe Damste J.S."/>
            <person name="Ravin N.V."/>
        </authorList>
    </citation>
    <scope>NUCLEOTIDE SEQUENCE [LARGE SCALE GENOMIC DNA]</scope>
    <source>
        <strain evidence="4">PX69</strain>
    </source>
</reference>
<gene>
    <name evidence="3" type="ORF">PLANPX_1808</name>
</gene>
<keyword evidence="2" id="KW-0732">Signal</keyword>
<dbReference type="RefSeq" id="WP_152098203.1">
    <property type="nucleotide sequence ID" value="NZ_AP021861.1"/>
</dbReference>
<feature type="chain" id="PRO_5025061667" evidence="2">
    <location>
        <begin position="19"/>
        <end position="373"/>
    </location>
</feature>
<dbReference type="Proteomes" id="UP000326837">
    <property type="component" value="Chromosome"/>
</dbReference>
<evidence type="ECO:0000256" key="2">
    <source>
        <dbReference type="SAM" id="SignalP"/>
    </source>
</evidence>
<feature type="region of interest" description="Disordered" evidence="1">
    <location>
        <begin position="345"/>
        <end position="373"/>
    </location>
</feature>
<dbReference type="EMBL" id="AP021861">
    <property type="protein sequence ID" value="BBO32196.1"/>
    <property type="molecule type" value="Genomic_DNA"/>
</dbReference>
<accession>A0A5K7XCT5</accession>
<evidence type="ECO:0000313" key="4">
    <source>
        <dbReference type="Proteomes" id="UP000326837"/>
    </source>
</evidence>